<protein>
    <recommendedName>
        <fullName evidence="3">GH15-like domain-containing protein</fullName>
    </recommendedName>
</protein>
<dbReference type="InterPro" id="IPR011613">
    <property type="entry name" value="GH15-like"/>
</dbReference>
<proteinExistence type="predicted"/>
<feature type="non-terminal residue" evidence="4">
    <location>
        <position position="187"/>
    </location>
</feature>
<evidence type="ECO:0000256" key="2">
    <source>
        <dbReference type="SAM" id="SignalP"/>
    </source>
</evidence>
<feature type="compositionally biased region" description="Pro residues" evidence="1">
    <location>
        <begin position="74"/>
        <end position="88"/>
    </location>
</feature>
<keyword evidence="5" id="KW-1185">Reference proteome</keyword>
<dbReference type="GO" id="GO:0005975">
    <property type="term" value="P:carbohydrate metabolic process"/>
    <property type="evidence" value="ECO:0007669"/>
    <property type="project" value="InterPro"/>
</dbReference>
<dbReference type="EMBL" id="LJCR01000638">
    <property type="protein sequence ID" value="KPV52167.1"/>
    <property type="molecule type" value="Genomic_DNA"/>
</dbReference>
<dbReference type="InterPro" id="IPR012341">
    <property type="entry name" value="6hp_glycosidase-like_sf"/>
</dbReference>
<dbReference type="AlphaFoldDB" id="A0A0P9D2G0"/>
<evidence type="ECO:0000313" key="4">
    <source>
        <dbReference type="EMBL" id="KPV52167.1"/>
    </source>
</evidence>
<dbReference type="Pfam" id="PF00723">
    <property type="entry name" value="Glyco_hydro_15"/>
    <property type="match status" value="1"/>
</dbReference>
<evidence type="ECO:0000259" key="3">
    <source>
        <dbReference type="Pfam" id="PF00723"/>
    </source>
</evidence>
<evidence type="ECO:0000256" key="1">
    <source>
        <dbReference type="SAM" id="MobiDB-lite"/>
    </source>
</evidence>
<feature type="compositionally biased region" description="Polar residues" evidence="1">
    <location>
        <begin position="24"/>
        <end position="33"/>
    </location>
</feature>
<dbReference type="InterPro" id="IPR008928">
    <property type="entry name" value="6-hairpin_glycosidase_sf"/>
</dbReference>
<evidence type="ECO:0000313" key="5">
    <source>
        <dbReference type="Proteomes" id="UP000050509"/>
    </source>
</evidence>
<feature type="signal peptide" evidence="2">
    <location>
        <begin position="1"/>
        <end position="24"/>
    </location>
</feature>
<accession>A0A0P9D2G0</accession>
<comment type="caution">
    <text evidence="4">The sequence shown here is derived from an EMBL/GenBank/DDBJ whole genome shotgun (WGS) entry which is preliminary data.</text>
</comment>
<reference evidence="4 5" key="1">
    <citation type="submission" date="2015-09" db="EMBL/GenBank/DDBJ databases">
        <title>Draft genome sequence of Kouleothrix aurantiaca JCM 19913.</title>
        <authorList>
            <person name="Hemp J."/>
        </authorList>
    </citation>
    <scope>NUCLEOTIDE SEQUENCE [LARGE SCALE GENOMIC DNA]</scope>
    <source>
        <strain evidence="4 5">COM-B</strain>
    </source>
</reference>
<dbReference type="Gene3D" id="1.50.10.10">
    <property type="match status" value="1"/>
</dbReference>
<feature type="region of interest" description="Disordered" evidence="1">
    <location>
        <begin position="22"/>
        <end position="100"/>
    </location>
</feature>
<feature type="chain" id="PRO_5006156082" description="GH15-like domain-containing protein" evidence="2">
    <location>
        <begin position="25"/>
        <end position="187"/>
    </location>
</feature>
<dbReference type="Proteomes" id="UP000050509">
    <property type="component" value="Unassembled WGS sequence"/>
</dbReference>
<keyword evidence="2" id="KW-0732">Signal</keyword>
<dbReference type="SUPFAM" id="SSF48208">
    <property type="entry name" value="Six-hairpin glycosidases"/>
    <property type="match status" value="1"/>
</dbReference>
<dbReference type="PROSITE" id="PS51257">
    <property type="entry name" value="PROKAR_LIPOPROTEIN"/>
    <property type="match status" value="1"/>
</dbReference>
<name>A0A0P9D2G0_9CHLR</name>
<gene>
    <name evidence="4" type="ORF">SE17_17090</name>
</gene>
<organism evidence="4 5">
    <name type="scientific">Kouleothrix aurantiaca</name>
    <dbReference type="NCBI Taxonomy" id="186479"/>
    <lineage>
        <taxon>Bacteria</taxon>
        <taxon>Bacillati</taxon>
        <taxon>Chloroflexota</taxon>
        <taxon>Chloroflexia</taxon>
        <taxon>Chloroflexales</taxon>
        <taxon>Roseiflexineae</taxon>
        <taxon>Roseiflexaceae</taxon>
        <taxon>Kouleothrix</taxon>
    </lineage>
</organism>
<feature type="domain" description="GH15-like" evidence="3">
    <location>
        <begin position="139"/>
        <end position="178"/>
    </location>
</feature>
<feature type="compositionally biased region" description="Low complexity" evidence="1">
    <location>
        <begin position="44"/>
        <end position="73"/>
    </location>
</feature>
<sequence>MNVRRTLLLSIVAVLLAACGGSPGQPQTVSPQITLPPAATAAQSEIPSAAPEPTSAAPEPSNVPAEPTAAPKPTDAPEPTAAPAPSAAPQPTSAPTAGGPGELLFLRANSLIALGLGTRAERTIAANVIDFAPAPGGNSIALIRAHQSPNGAYVASPTFPTYHYCWFRDGTYIAYAMDLVGEHASAR</sequence>